<organism evidence="2 3">
    <name type="scientific">Microbacterium galbinum</name>
    <dbReference type="NCBI Taxonomy" id="2851646"/>
    <lineage>
        <taxon>Bacteria</taxon>
        <taxon>Bacillati</taxon>
        <taxon>Actinomycetota</taxon>
        <taxon>Actinomycetes</taxon>
        <taxon>Micrococcales</taxon>
        <taxon>Microbacteriaceae</taxon>
        <taxon>Microbacterium</taxon>
    </lineage>
</organism>
<evidence type="ECO:0000313" key="2">
    <source>
        <dbReference type="EMBL" id="UPL13704.1"/>
    </source>
</evidence>
<reference evidence="2 3" key="1">
    <citation type="submission" date="2021-06" db="EMBL/GenBank/DDBJ databases">
        <title>Genome-based taxonomic framework of Microbacterium strains isolated from marine environment, the description of four new species and reclassification of four preexisting species.</title>
        <authorList>
            <person name="Lee S.D."/>
            <person name="Kim S.-M."/>
            <person name="Byeon Y.-S."/>
            <person name="Yang H.L."/>
            <person name="Kim I.S."/>
        </authorList>
    </citation>
    <scope>NUCLEOTIDE SEQUENCE [LARGE SCALE GENOMIC DNA]</scope>
    <source>
        <strain evidence="2 3">SSW1-36</strain>
    </source>
</reference>
<keyword evidence="1" id="KW-0472">Membrane</keyword>
<evidence type="ECO:0000256" key="1">
    <source>
        <dbReference type="SAM" id="Phobius"/>
    </source>
</evidence>
<evidence type="ECO:0000313" key="3">
    <source>
        <dbReference type="Proteomes" id="UP000831963"/>
    </source>
</evidence>
<sequence length="151" mass="16632">MTAPESEEASDFWERIDRAEPRDGEGMPPGMVFAVVCGVLLAGFWGFGALVTFWFRGAFGDLTMAWGAVFFLLAVAGAIGVLGCARRWVWVRWAALVQAVVFTALSIPSWIEAPQSTGLIGLFVAYAGLQFLPSSHRWYHPRPLRKQVANK</sequence>
<keyword evidence="1" id="KW-0812">Transmembrane</keyword>
<protein>
    <submittedName>
        <fullName evidence="2">Uncharacterized protein</fullName>
    </submittedName>
</protein>
<dbReference type="InterPro" id="IPR036259">
    <property type="entry name" value="MFS_trans_sf"/>
</dbReference>
<dbReference type="Proteomes" id="UP000831963">
    <property type="component" value="Chromosome"/>
</dbReference>
<gene>
    <name evidence="2" type="ORF">KV396_04140</name>
</gene>
<keyword evidence="3" id="KW-1185">Reference proteome</keyword>
<dbReference type="EMBL" id="CP078077">
    <property type="protein sequence ID" value="UPL13704.1"/>
    <property type="molecule type" value="Genomic_DNA"/>
</dbReference>
<feature type="transmembrane region" description="Helical" evidence="1">
    <location>
        <begin position="32"/>
        <end position="56"/>
    </location>
</feature>
<keyword evidence="1" id="KW-1133">Transmembrane helix</keyword>
<accession>A0ABY4IM59</accession>
<dbReference type="SUPFAM" id="SSF103473">
    <property type="entry name" value="MFS general substrate transporter"/>
    <property type="match status" value="1"/>
</dbReference>
<dbReference type="RefSeq" id="WP_247956927.1">
    <property type="nucleotide sequence ID" value="NZ_CP078077.1"/>
</dbReference>
<proteinExistence type="predicted"/>
<name>A0ABY4IM59_9MICO</name>
<feature type="transmembrane region" description="Helical" evidence="1">
    <location>
        <begin position="117"/>
        <end position="135"/>
    </location>
</feature>
<feature type="transmembrane region" description="Helical" evidence="1">
    <location>
        <begin position="62"/>
        <end position="82"/>
    </location>
</feature>
<feature type="transmembrane region" description="Helical" evidence="1">
    <location>
        <begin position="89"/>
        <end position="111"/>
    </location>
</feature>